<feature type="chain" id="PRO_5014247329" evidence="5">
    <location>
        <begin position="28"/>
        <end position="243"/>
    </location>
</feature>
<evidence type="ECO:0000256" key="2">
    <source>
        <dbReference type="ARBA" id="ARBA00022670"/>
    </source>
</evidence>
<dbReference type="Proteomes" id="UP000076405">
    <property type="component" value="Chromosome"/>
</dbReference>
<accession>A0A143ASE4</accession>
<dbReference type="GO" id="GO:0006508">
    <property type="term" value="P:proteolysis"/>
    <property type="evidence" value="ECO:0007669"/>
    <property type="project" value="UniProtKB-KW"/>
</dbReference>
<name>A0A143ASE4_9LACO</name>
<organism evidence="7 10">
    <name type="scientific">Pediococcus damnosus</name>
    <dbReference type="NCBI Taxonomy" id="51663"/>
    <lineage>
        <taxon>Bacteria</taxon>
        <taxon>Bacillati</taxon>
        <taxon>Bacillota</taxon>
        <taxon>Bacilli</taxon>
        <taxon>Lactobacillales</taxon>
        <taxon>Lactobacillaceae</taxon>
        <taxon>Pediococcus</taxon>
    </lineage>
</organism>
<gene>
    <name evidence="7" type="ORF">ADU70_1896</name>
    <name evidence="8" type="ORF">ADU72_0789</name>
</gene>
<keyword evidence="5" id="KW-0732">Signal</keyword>
<protein>
    <submittedName>
        <fullName evidence="7">Cell wall-associated hydrolase</fullName>
    </submittedName>
</protein>
<dbReference type="GeneID" id="57276931"/>
<sequence>MKNIIKLFALLSMFIGITAISNTEAHAATKYRVVSTKNVTTKSYIRSSAKGNMYNLNGKLPYVTFKTAHYLKNFPRTTFKVTKSRIVLKNGVRTQYFYATSSNGLYSGWVWHGYLKVKPGTGTYNKIYTNARKQLGKRYVYGAVGPNRFDCSGLSKYVYKKAINKTLPRTAQSQYNSYKKASTSSRKQGDLVFFGSSKKNISHVGIYVGSGKMIDAQNRGVITEKVASPWWHCVGYSRPANLN</sequence>
<dbReference type="RefSeq" id="WP_046871539.1">
    <property type="nucleotide sequence ID" value="NZ_BAAAXI010000146.1"/>
</dbReference>
<evidence type="ECO:0000313" key="7">
    <source>
        <dbReference type="EMBL" id="AMV63362.1"/>
    </source>
</evidence>
<dbReference type="EMBL" id="CP012288">
    <property type="protein sequence ID" value="AMV66734.1"/>
    <property type="molecule type" value="Genomic_DNA"/>
</dbReference>
<dbReference type="PROSITE" id="PS51935">
    <property type="entry name" value="NLPC_P60"/>
    <property type="match status" value="1"/>
</dbReference>
<dbReference type="AlphaFoldDB" id="A0A143ASE4"/>
<evidence type="ECO:0000313" key="9">
    <source>
        <dbReference type="Proteomes" id="UP000076244"/>
    </source>
</evidence>
<dbReference type="InterPro" id="IPR038765">
    <property type="entry name" value="Papain-like_cys_pep_sf"/>
</dbReference>
<dbReference type="Gene3D" id="3.90.1720.10">
    <property type="entry name" value="endopeptidase domain like (from Nostoc punctiforme)"/>
    <property type="match status" value="1"/>
</dbReference>
<evidence type="ECO:0000256" key="5">
    <source>
        <dbReference type="SAM" id="SignalP"/>
    </source>
</evidence>
<evidence type="ECO:0000313" key="8">
    <source>
        <dbReference type="EMBL" id="AMV66734.1"/>
    </source>
</evidence>
<keyword evidence="9" id="KW-1185">Reference proteome</keyword>
<dbReference type="PANTHER" id="PTHR47053">
    <property type="entry name" value="MUREIN DD-ENDOPEPTIDASE MEPH-RELATED"/>
    <property type="match status" value="1"/>
</dbReference>
<comment type="similarity">
    <text evidence="1">Belongs to the peptidase C40 family.</text>
</comment>
<dbReference type="Proteomes" id="UP000076244">
    <property type="component" value="Chromosome"/>
</dbReference>
<keyword evidence="3 7" id="KW-0378">Hydrolase</keyword>
<dbReference type="InterPro" id="IPR000064">
    <property type="entry name" value="NLP_P60_dom"/>
</dbReference>
<dbReference type="PANTHER" id="PTHR47053:SF1">
    <property type="entry name" value="MUREIN DD-ENDOPEPTIDASE MEPH-RELATED"/>
    <property type="match status" value="1"/>
</dbReference>
<feature type="signal peptide" evidence="5">
    <location>
        <begin position="1"/>
        <end position="27"/>
    </location>
</feature>
<evidence type="ECO:0000313" key="10">
    <source>
        <dbReference type="Proteomes" id="UP000076405"/>
    </source>
</evidence>
<dbReference type="KEGG" id="pdm:ADU72_0789"/>
<dbReference type="GO" id="GO:0008234">
    <property type="term" value="F:cysteine-type peptidase activity"/>
    <property type="evidence" value="ECO:0007669"/>
    <property type="project" value="UniProtKB-KW"/>
</dbReference>
<evidence type="ECO:0000259" key="6">
    <source>
        <dbReference type="PROSITE" id="PS51935"/>
    </source>
</evidence>
<evidence type="ECO:0000256" key="1">
    <source>
        <dbReference type="ARBA" id="ARBA00007074"/>
    </source>
</evidence>
<dbReference type="SUPFAM" id="SSF54001">
    <property type="entry name" value="Cysteine proteinases"/>
    <property type="match status" value="1"/>
</dbReference>
<keyword evidence="2" id="KW-0645">Protease</keyword>
<dbReference type="OrthoDB" id="1654978at2"/>
<reference evidence="9 10" key="1">
    <citation type="journal article" date="2016" name="PLoS ONE">
        <title>The Identification of Novel Diagnostic Marker Genes for the Detection of Beer Spoiling Pediococcus damnosus Strains Using the BlAst Diagnostic Gene findEr.</title>
        <authorList>
            <person name="Behr J."/>
            <person name="Geissler A.J."/>
            <person name="Schmid J."/>
            <person name="Zehe A."/>
            <person name="Vogel R.F."/>
        </authorList>
    </citation>
    <scope>NUCLEOTIDE SEQUENCE [LARGE SCALE GENOMIC DNA]</scope>
    <source>
        <strain evidence="7 10">TMW 2.1533</strain>
        <strain evidence="8 9">TMW 2.1535</strain>
    </source>
</reference>
<keyword evidence="4" id="KW-0788">Thiol protease</keyword>
<dbReference type="Pfam" id="PF00877">
    <property type="entry name" value="NLPC_P60"/>
    <property type="match status" value="1"/>
</dbReference>
<evidence type="ECO:0000256" key="4">
    <source>
        <dbReference type="ARBA" id="ARBA00022807"/>
    </source>
</evidence>
<evidence type="ECO:0000256" key="3">
    <source>
        <dbReference type="ARBA" id="ARBA00022801"/>
    </source>
</evidence>
<dbReference type="EMBL" id="CP012275">
    <property type="protein sequence ID" value="AMV63362.1"/>
    <property type="molecule type" value="Genomic_DNA"/>
</dbReference>
<feature type="domain" description="NlpC/P60" evidence="6">
    <location>
        <begin position="121"/>
        <end position="242"/>
    </location>
</feature>
<dbReference type="InterPro" id="IPR051202">
    <property type="entry name" value="Peptidase_C40"/>
</dbReference>
<proteinExistence type="inferred from homology"/>